<dbReference type="NCBIfam" id="NF033927">
    <property type="entry name" value="alph_xenorhab_B"/>
    <property type="match status" value="1"/>
</dbReference>
<dbReference type="OMA" id="RAWHIFI"/>
<accession>A0A367D2R0</accession>
<dbReference type="GeneID" id="6803321"/>
<organism evidence="1 2">
    <name type="scientific">Proteus mirabilis</name>
    <dbReference type="NCBI Taxonomy" id="584"/>
    <lineage>
        <taxon>Bacteria</taxon>
        <taxon>Pseudomonadati</taxon>
        <taxon>Pseudomonadota</taxon>
        <taxon>Gammaproteobacteria</taxon>
        <taxon>Enterobacterales</taxon>
        <taxon>Morganellaceae</taxon>
        <taxon>Proteus</taxon>
    </lineage>
</organism>
<dbReference type="EMBL" id="UGTS01000006">
    <property type="protein sequence ID" value="SUC39929.1"/>
    <property type="molecule type" value="Genomic_DNA"/>
</dbReference>
<protein>
    <submittedName>
        <fullName evidence="1">Toxin</fullName>
    </submittedName>
</protein>
<gene>
    <name evidence="1" type="primary">xaxB</name>
    <name evidence="1" type="ORF">NCTC11938_04207</name>
</gene>
<name>A0A367D2R0_PROMI</name>
<reference evidence="1 2" key="1">
    <citation type="submission" date="2018-06" db="EMBL/GenBank/DDBJ databases">
        <authorList>
            <consortium name="Pathogen Informatics"/>
            <person name="Doyle S."/>
        </authorList>
    </citation>
    <scope>NUCLEOTIDE SEQUENCE [LARGE SCALE GENOMIC DNA]</scope>
    <source>
        <strain evidence="1 2">NCTC11938</strain>
    </source>
</reference>
<dbReference type="AlphaFoldDB" id="A0A367D2R0"/>
<dbReference type="RefSeq" id="WP_004243678.1">
    <property type="nucleotide sequence ID" value="NZ_CABMNS010000001.1"/>
</dbReference>
<dbReference type="Proteomes" id="UP000254191">
    <property type="component" value="Unassembled WGS sequence"/>
</dbReference>
<evidence type="ECO:0000313" key="2">
    <source>
        <dbReference type="Proteomes" id="UP000254191"/>
    </source>
</evidence>
<dbReference type="InterPro" id="IPR047760">
    <property type="entry name" value="XaxB-like"/>
</dbReference>
<proteinExistence type="predicted"/>
<evidence type="ECO:0000313" key="1">
    <source>
        <dbReference type="EMBL" id="SUC39929.1"/>
    </source>
</evidence>
<sequence>MNSVTSQLQEFDCNQFFHTIKSIRKITSELFEHDNILNHNLITISINNNKIYDEIIIFSILLKSRLNQKLLTGIFKNINEINHAMADRELTQQLSEKLLQEKMFIEQLFKDELTESIEIIEKHISFINDKKQLLTTTTIISEIDKLIRNKEEISIEINEKIAKQKLSINEIKEQLDIITKSEDIIYNKNILDFFTSHLPSKQTISKLQLASSEKDILSVFIDLLKQFFTHLEKGFSYQKLVETRHTLIDNYLIQIKNLTKLEQKKQALLFTLSRYYAVTEINQYIDMLNQQLSLLEQYWHTLIEQLIQLKRNLSEAKTVLSPHLVFLNHFSHHYQ</sequence>